<dbReference type="AlphaFoldDB" id="A0A0N4WBG1"/>
<dbReference type="Proteomes" id="UP000268014">
    <property type="component" value="Unassembled WGS sequence"/>
</dbReference>
<dbReference type="WBParaSite" id="HPLM_0000778601-mRNA-1">
    <property type="protein sequence ID" value="HPLM_0000778601-mRNA-1"/>
    <property type="gene ID" value="HPLM_0000778601"/>
</dbReference>
<accession>A0A0N4WBG1</accession>
<gene>
    <name evidence="1" type="ORF">HPLM_LOCUS7778</name>
</gene>
<proteinExistence type="predicted"/>
<protein>
    <submittedName>
        <fullName evidence="3">Kringle domain-containing protein</fullName>
    </submittedName>
</protein>
<evidence type="ECO:0000313" key="3">
    <source>
        <dbReference type="WBParaSite" id="HPLM_0000778601-mRNA-1"/>
    </source>
</evidence>
<sequence length="117" mass="14226">MATITISSVQYHHRCNDRTSRWHNNFDDWSTWRHHNLNDRSGSWCYYNDRRWRRWHLSHDNTSSIHSDKMFEMNFAHFKVSSDIEGCYMMRIFAMIEVSDVLAIHVERIMTLVAFNL</sequence>
<evidence type="ECO:0000313" key="2">
    <source>
        <dbReference type="Proteomes" id="UP000268014"/>
    </source>
</evidence>
<organism evidence="3">
    <name type="scientific">Haemonchus placei</name>
    <name type="common">Barber's pole worm</name>
    <dbReference type="NCBI Taxonomy" id="6290"/>
    <lineage>
        <taxon>Eukaryota</taxon>
        <taxon>Metazoa</taxon>
        <taxon>Ecdysozoa</taxon>
        <taxon>Nematoda</taxon>
        <taxon>Chromadorea</taxon>
        <taxon>Rhabditida</taxon>
        <taxon>Rhabditina</taxon>
        <taxon>Rhabditomorpha</taxon>
        <taxon>Strongyloidea</taxon>
        <taxon>Trichostrongylidae</taxon>
        <taxon>Haemonchus</taxon>
    </lineage>
</organism>
<reference evidence="1 2" key="2">
    <citation type="submission" date="2018-11" db="EMBL/GenBank/DDBJ databases">
        <authorList>
            <consortium name="Pathogen Informatics"/>
        </authorList>
    </citation>
    <scope>NUCLEOTIDE SEQUENCE [LARGE SCALE GENOMIC DNA]</scope>
    <source>
        <strain evidence="1 2">MHpl1</strain>
    </source>
</reference>
<reference evidence="3" key="1">
    <citation type="submission" date="2017-02" db="UniProtKB">
        <authorList>
            <consortium name="WormBaseParasite"/>
        </authorList>
    </citation>
    <scope>IDENTIFICATION</scope>
</reference>
<evidence type="ECO:0000313" key="1">
    <source>
        <dbReference type="EMBL" id="VDO32962.1"/>
    </source>
</evidence>
<name>A0A0N4WBG1_HAEPC</name>
<keyword evidence="2" id="KW-1185">Reference proteome</keyword>
<dbReference type="EMBL" id="UZAF01016727">
    <property type="protein sequence ID" value="VDO32962.1"/>
    <property type="molecule type" value="Genomic_DNA"/>
</dbReference>